<dbReference type="EMBL" id="BRYB01003117">
    <property type="protein sequence ID" value="GMI30736.1"/>
    <property type="molecule type" value="Genomic_DNA"/>
</dbReference>
<evidence type="ECO:0000259" key="4">
    <source>
        <dbReference type="Pfam" id="PF23743"/>
    </source>
</evidence>
<feature type="non-terminal residue" evidence="5">
    <location>
        <position position="687"/>
    </location>
</feature>
<dbReference type="SUPFAM" id="SSF50998">
    <property type="entry name" value="Quinoprotein alcohol dehydrogenase-like"/>
    <property type="match status" value="1"/>
</dbReference>
<proteinExistence type="predicted"/>
<dbReference type="PANTHER" id="PTHR16074">
    <property type="entry name" value="BARDET-BIEDL SYNDROME 7 PROTEIN"/>
    <property type="match status" value="1"/>
</dbReference>
<dbReference type="Pfam" id="PF23361">
    <property type="entry name" value="BBS7_pf"/>
    <property type="match status" value="1"/>
</dbReference>
<dbReference type="Proteomes" id="UP001165060">
    <property type="component" value="Unassembled WGS sequence"/>
</dbReference>
<evidence type="ECO:0000256" key="1">
    <source>
        <dbReference type="SAM" id="MobiDB-lite"/>
    </source>
</evidence>
<feature type="domain" description="BBS7 GAE" evidence="2">
    <location>
        <begin position="478"/>
        <end position="590"/>
    </location>
</feature>
<dbReference type="InterPro" id="IPR056334">
    <property type="entry name" value="BBS7_GAE_dom"/>
</dbReference>
<feature type="region of interest" description="Disordered" evidence="1">
    <location>
        <begin position="106"/>
        <end position="139"/>
    </location>
</feature>
<evidence type="ECO:0000259" key="3">
    <source>
        <dbReference type="Pfam" id="PF23361"/>
    </source>
</evidence>
<comment type="caution">
    <text evidence="5">The sequence shown here is derived from an EMBL/GenBank/DDBJ whole genome shotgun (WGS) entry which is preliminary data.</text>
</comment>
<name>A0ABQ6MRL6_9STRA</name>
<feature type="compositionally biased region" description="Low complexity" evidence="1">
    <location>
        <begin position="108"/>
        <end position="138"/>
    </location>
</feature>
<dbReference type="Pfam" id="PF23360">
    <property type="entry name" value="BBS7_GAE"/>
    <property type="match status" value="1"/>
</dbReference>
<feature type="domain" description="BBS7 platform" evidence="3">
    <location>
        <begin position="607"/>
        <end position="686"/>
    </location>
</feature>
<dbReference type="InterPro" id="IPR056333">
    <property type="entry name" value="BBS7_pf_dom"/>
</dbReference>
<organism evidence="5 6">
    <name type="scientific">Tetraparma gracilis</name>
    <dbReference type="NCBI Taxonomy" id="2962635"/>
    <lineage>
        <taxon>Eukaryota</taxon>
        <taxon>Sar</taxon>
        <taxon>Stramenopiles</taxon>
        <taxon>Ochrophyta</taxon>
        <taxon>Bolidophyceae</taxon>
        <taxon>Parmales</taxon>
        <taxon>Triparmaceae</taxon>
        <taxon>Tetraparma</taxon>
    </lineage>
</organism>
<feature type="domain" description="BBS7 beta-propeller" evidence="4">
    <location>
        <begin position="130"/>
        <end position="408"/>
    </location>
</feature>
<dbReference type="PANTHER" id="PTHR16074:SF4">
    <property type="entry name" value="BARDET-BIEDL SYNDROME 7 PROTEIN"/>
    <property type="match status" value="1"/>
</dbReference>
<evidence type="ECO:0000313" key="5">
    <source>
        <dbReference type="EMBL" id="GMI30736.1"/>
    </source>
</evidence>
<evidence type="ECO:0000259" key="2">
    <source>
        <dbReference type="Pfam" id="PF23360"/>
    </source>
</evidence>
<protein>
    <submittedName>
        <fullName evidence="5">Uncharacterized protein</fullName>
    </submittedName>
</protein>
<gene>
    <name evidence="5" type="ORF">TeGR_g12731</name>
</gene>
<evidence type="ECO:0000313" key="6">
    <source>
        <dbReference type="Proteomes" id="UP001165060"/>
    </source>
</evidence>
<reference evidence="5 6" key="1">
    <citation type="journal article" date="2023" name="Commun. Biol.">
        <title>Genome analysis of Parmales, the sister group of diatoms, reveals the evolutionary specialization of diatoms from phago-mixotrophs to photoautotrophs.</title>
        <authorList>
            <person name="Ban H."/>
            <person name="Sato S."/>
            <person name="Yoshikawa S."/>
            <person name="Yamada K."/>
            <person name="Nakamura Y."/>
            <person name="Ichinomiya M."/>
            <person name="Sato N."/>
            <person name="Blanc-Mathieu R."/>
            <person name="Endo H."/>
            <person name="Kuwata A."/>
            <person name="Ogata H."/>
        </authorList>
    </citation>
    <scope>NUCLEOTIDE SEQUENCE [LARGE SCALE GENOMIC DNA]</scope>
</reference>
<sequence>MELDLSKQSILTLPCCPSLGTMSLLPPSTSKSGKLGKNKLVVGDSTGRVTCFEVRKAEPVQAFSNSALLNSDIGGTGGPQAGEIKNNSMEGGEDVASPMGDGLRKRFGSMLSKSSSELSGPGSSSSGVKGGIRSLSLGGSKGKKDKIFVTNGSKVLGISKKNKTFFTLASNSSAAIEQIIVEGSTIWCRQEQGNFQKYVDGEEGEFHQVGEGVNWLSIDDLGGGGGGEEKGGEAGDPSGGKIDTLLGCQDRCIRVIRDGECISKLGVDVCATSLGAYDAGKTVEETGGAEGERKVVFGTQSGNVAMLRVDSSGSGRHGWSVPRPGKSSAVNVMSFHDVSQDGVDDVVVGYADGTLAVLGFDTDPDQPQQQFRTNVDESISSIAYGRVSSAEYDEIVCLGYSGKIVSFTNEPLNTRDASDKQGRTHGTVQNENKIRAMQKELGEMKSKIEQTKTQYVSKARAEGGSSVSAEQPVLAVAFDAKTSFDLDEDEAAYVCAVELPIPLNCVLLTSTTHVDLLDVDESAATVSRSRPAEEDEGSGGTANKLAACYRLVEGGSRLQMKMRTTEGEYGCVRATIVANTTPKSATVVEFPVKPLSLHCRTVGFREDEAARELNELTLTGDFSVAVAHEWARAALPDIPPFVESADPDRALHFRNVFTGSVLRVSYSKDVMTVESDSLTTLAVFKET</sequence>
<keyword evidence="6" id="KW-1185">Reference proteome</keyword>
<accession>A0ABQ6MRL6</accession>
<dbReference type="Pfam" id="PF23743">
    <property type="entry name" value="Beta-prop_BBS7"/>
    <property type="match status" value="1"/>
</dbReference>
<dbReference type="InterPro" id="IPR011047">
    <property type="entry name" value="Quinoprotein_ADH-like_sf"/>
</dbReference>
<dbReference type="InterPro" id="IPR056332">
    <property type="entry name" value="Beta-prop_BBS7"/>
</dbReference>